<proteinExistence type="predicted"/>
<dbReference type="InterPro" id="IPR017900">
    <property type="entry name" value="4Fe4S_Fe_S_CS"/>
</dbReference>
<evidence type="ECO:0000259" key="6">
    <source>
        <dbReference type="PROSITE" id="PS51379"/>
    </source>
</evidence>
<keyword evidence="3" id="KW-0677">Repeat</keyword>
<dbReference type="InterPro" id="IPR010226">
    <property type="entry name" value="NADH_quinone_OxRdtase_chainI"/>
</dbReference>
<keyword evidence="2" id="KW-0479">Metal-binding</keyword>
<keyword evidence="1" id="KW-0004">4Fe-4S</keyword>
<evidence type="ECO:0000256" key="1">
    <source>
        <dbReference type="ARBA" id="ARBA00022485"/>
    </source>
</evidence>
<gene>
    <name evidence="7" type="ORF">COY52_08405</name>
</gene>
<comment type="caution">
    <text evidence="7">The sequence shown here is derived from an EMBL/GenBank/DDBJ whole genome shotgun (WGS) entry which is preliminary data.</text>
</comment>
<dbReference type="PROSITE" id="PS51379">
    <property type="entry name" value="4FE4S_FER_2"/>
    <property type="match status" value="2"/>
</dbReference>
<feature type="domain" description="4Fe-4S ferredoxin-type" evidence="6">
    <location>
        <begin position="38"/>
        <end position="67"/>
    </location>
</feature>
<evidence type="ECO:0000313" key="8">
    <source>
        <dbReference type="Proteomes" id="UP000229307"/>
    </source>
</evidence>
<accession>A0A2M7S903</accession>
<dbReference type="SUPFAM" id="SSF54862">
    <property type="entry name" value="4Fe-4S ferredoxins"/>
    <property type="match status" value="1"/>
</dbReference>
<dbReference type="GO" id="GO:0051539">
    <property type="term" value="F:4 iron, 4 sulfur cluster binding"/>
    <property type="evidence" value="ECO:0007669"/>
    <property type="project" value="UniProtKB-KW"/>
</dbReference>
<protein>
    <submittedName>
        <fullName evidence="7">4Fe-4S ferredoxin</fullName>
    </submittedName>
</protein>
<dbReference type="GO" id="GO:0046872">
    <property type="term" value="F:metal ion binding"/>
    <property type="evidence" value="ECO:0007669"/>
    <property type="project" value="UniProtKB-KW"/>
</dbReference>
<dbReference type="GO" id="GO:0016020">
    <property type="term" value="C:membrane"/>
    <property type="evidence" value="ECO:0007669"/>
    <property type="project" value="InterPro"/>
</dbReference>
<evidence type="ECO:0000256" key="2">
    <source>
        <dbReference type="ARBA" id="ARBA00022723"/>
    </source>
</evidence>
<dbReference type="GO" id="GO:0009060">
    <property type="term" value="P:aerobic respiration"/>
    <property type="evidence" value="ECO:0007669"/>
    <property type="project" value="TreeGrafter"/>
</dbReference>
<dbReference type="Pfam" id="PF12838">
    <property type="entry name" value="Fer4_7"/>
    <property type="match status" value="1"/>
</dbReference>
<organism evidence="7 8">
    <name type="scientific">Candidatus Desantisbacteria bacterium CG_4_10_14_0_8_um_filter_48_22</name>
    <dbReference type="NCBI Taxonomy" id="1974543"/>
    <lineage>
        <taxon>Bacteria</taxon>
        <taxon>Candidatus Desantisiibacteriota</taxon>
    </lineage>
</organism>
<keyword evidence="5" id="KW-0411">Iron-sulfur</keyword>
<dbReference type="Proteomes" id="UP000229307">
    <property type="component" value="Unassembled WGS sequence"/>
</dbReference>
<sequence>MKLPKIRELGEAIKAIVKGPFTAKFPFAPSPAAPAYRGKVEFVDKECVGCGACVEICPAKALELVDDIPGRKRFIIHHYDICIFCGQCQANCLTKKGIRLTQEYDLAFLSDRDKQIAKVEKNLVFCEECGEIVTTAEHLQFLAKKLGPLAYSNANLIITGQQELGLVEKPSEKEETSHKRASLMRVLCGKCRRAAVIREEWGL</sequence>
<dbReference type="InterPro" id="IPR017896">
    <property type="entry name" value="4Fe4S_Fe-S-bd"/>
</dbReference>
<dbReference type="AlphaFoldDB" id="A0A2M7S903"/>
<evidence type="ECO:0000313" key="7">
    <source>
        <dbReference type="EMBL" id="PIZ16002.1"/>
    </source>
</evidence>
<keyword evidence="4" id="KW-0408">Iron</keyword>
<evidence type="ECO:0000256" key="3">
    <source>
        <dbReference type="ARBA" id="ARBA00022737"/>
    </source>
</evidence>
<dbReference type="PANTHER" id="PTHR10849">
    <property type="entry name" value="NADH DEHYDROGENASE UBIQUINONE IRON-SULFUR PROTEIN 8, MITOCHONDRIAL"/>
    <property type="match status" value="1"/>
</dbReference>
<dbReference type="PROSITE" id="PS00198">
    <property type="entry name" value="4FE4S_FER_1"/>
    <property type="match status" value="1"/>
</dbReference>
<dbReference type="EMBL" id="PFMR01000220">
    <property type="protein sequence ID" value="PIZ16002.1"/>
    <property type="molecule type" value="Genomic_DNA"/>
</dbReference>
<reference evidence="8" key="1">
    <citation type="submission" date="2017-09" db="EMBL/GenBank/DDBJ databases">
        <title>Depth-based differentiation of microbial function through sediment-hosted aquifers and enrichment of novel symbionts in the deep terrestrial subsurface.</title>
        <authorList>
            <person name="Probst A.J."/>
            <person name="Ladd B."/>
            <person name="Jarett J.K."/>
            <person name="Geller-Mcgrath D.E."/>
            <person name="Sieber C.M.K."/>
            <person name="Emerson J.B."/>
            <person name="Anantharaman K."/>
            <person name="Thomas B.C."/>
            <person name="Malmstrom R."/>
            <person name="Stieglmeier M."/>
            <person name="Klingl A."/>
            <person name="Woyke T."/>
            <person name="Ryan C.M."/>
            <person name="Banfield J.F."/>
        </authorList>
    </citation>
    <scope>NUCLEOTIDE SEQUENCE [LARGE SCALE GENOMIC DNA]</scope>
</reference>
<name>A0A2M7S903_9BACT</name>
<dbReference type="GO" id="GO:0003954">
    <property type="term" value="F:NADH dehydrogenase activity"/>
    <property type="evidence" value="ECO:0007669"/>
    <property type="project" value="TreeGrafter"/>
</dbReference>
<dbReference type="Gene3D" id="3.30.70.3270">
    <property type="match status" value="1"/>
</dbReference>
<evidence type="ECO:0000256" key="4">
    <source>
        <dbReference type="ARBA" id="ARBA00023004"/>
    </source>
</evidence>
<dbReference type="PANTHER" id="PTHR10849:SF35">
    <property type="entry name" value="FORMATE HYDROGENLYASE SUBUNIT 6-RELATED"/>
    <property type="match status" value="1"/>
</dbReference>
<evidence type="ECO:0000256" key="5">
    <source>
        <dbReference type="ARBA" id="ARBA00023014"/>
    </source>
</evidence>
<feature type="domain" description="4Fe-4S ferredoxin-type" evidence="6">
    <location>
        <begin position="72"/>
        <end position="103"/>
    </location>
</feature>